<evidence type="ECO:0000259" key="10">
    <source>
        <dbReference type="SMART" id="SM00363"/>
    </source>
</evidence>
<dbReference type="GO" id="GO:0000455">
    <property type="term" value="P:enzyme-directed rRNA pseudouridine synthesis"/>
    <property type="evidence" value="ECO:0007669"/>
    <property type="project" value="UniProtKB-ARBA"/>
</dbReference>
<dbReference type="InterPro" id="IPR020103">
    <property type="entry name" value="PsdUridine_synth_cat_dom_sf"/>
</dbReference>
<keyword evidence="4" id="KW-0698">rRNA processing</keyword>
<dbReference type="AlphaFoldDB" id="H3KI36"/>
<reference evidence="11 12" key="1">
    <citation type="submission" date="2011-11" db="EMBL/GenBank/DDBJ databases">
        <authorList>
            <person name="Weinstock G."/>
            <person name="Sodergren E."/>
            <person name="Clifton S."/>
            <person name="Fulton L."/>
            <person name="Fulton B."/>
            <person name="Courtney L."/>
            <person name="Fronick C."/>
            <person name="Harrison M."/>
            <person name="Strong C."/>
            <person name="Farmer C."/>
            <person name="Delahaunty K."/>
            <person name="Markovic C."/>
            <person name="Hall O."/>
            <person name="Minx P."/>
            <person name="Tomlinson C."/>
            <person name="Mitreva M."/>
            <person name="Hou S."/>
            <person name="Chen J."/>
            <person name="Wollam A."/>
            <person name="Pepin K.H."/>
            <person name="Johnson M."/>
            <person name="Bhonagiri V."/>
            <person name="Zhang X."/>
            <person name="Suruliraj S."/>
            <person name="Warren W."/>
            <person name="Chinwalla A."/>
            <person name="Mardis E.R."/>
            <person name="Wilson R.K."/>
        </authorList>
    </citation>
    <scope>NUCLEOTIDE SEQUENCE [LARGE SCALE GENOMIC DNA]</scope>
    <source>
        <strain evidence="11 12">YIT 11816</strain>
    </source>
</reference>
<dbReference type="RefSeq" id="WP_008543849.1">
    <property type="nucleotide sequence ID" value="NZ_JH605018.1"/>
</dbReference>
<dbReference type="Gene3D" id="3.10.290.10">
    <property type="entry name" value="RNA-binding S4 domain"/>
    <property type="match status" value="1"/>
</dbReference>
<evidence type="ECO:0000256" key="9">
    <source>
        <dbReference type="RuleBase" id="RU362028"/>
    </source>
</evidence>
<dbReference type="Pfam" id="PF00849">
    <property type="entry name" value="PseudoU_synth_2"/>
    <property type="match status" value="1"/>
</dbReference>
<dbReference type="Gene3D" id="3.30.2350.10">
    <property type="entry name" value="Pseudouridine synthase"/>
    <property type="match status" value="1"/>
</dbReference>
<dbReference type="EC" id="5.4.99.-" evidence="9"/>
<evidence type="ECO:0000256" key="1">
    <source>
        <dbReference type="ARBA" id="ARBA00000381"/>
    </source>
</evidence>
<feature type="active site" evidence="7">
    <location>
        <position position="160"/>
    </location>
</feature>
<name>H3KI36_9BURK</name>
<sequence length="341" mass="37438">MFGSAKENIEPIASAALTELSPDRVTFVAIGPDAEGQRLDNFLFKKAKGVPKGHVYRVIRAGEVRVSKKRAKAETKLALGDVVRIPPMRTAPAAQKGTAPAAPIAEGQLPVLFEDQHLIVVLKPAGMASHGGSGIAHGLIERLRATRPAETMLELCHRLDKETSGAIIIAKTRKALVRMHDLMKNGGVEKHYRALMKGDWPNDRQHVKAPLTRYLLPSGERRVKVDPVEGMSAHSIFTNLGRFGAATLVDVELKTGRTHQIRVHAAHLGHPLVGDDKYGDFDFNKEAVKGVLGTPFRRMFLHAFRLRLQHPVTGEALDIEAPLPDECVRLLAALEPQRKKK</sequence>
<keyword evidence="6 9" id="KW-0413">Isomerase</keyword>
<keyword evidence="12" id="KW-1185">Reference proteome</keyword>
<keyword evidence="5 8" id="KW-0694">RNA-binding</keyword>
<dbReference type="PROSITE" id="PS50889">
    <property type="entry name" value="S4"/>
    <property type="match status" value="1"/>
</dbReference>
<feature type="domain" description="RNA-binding S4" evidence="10">
    <location>
        <begin position="37"/>
        <end position="96"/>
    </location>
</feature>
<dbReference type="InterPro" id="IPR002942">
    <property type="entry name" value="S4_RNA-bd"/>
</dbReference>
<dbReference type="CDD" id="cd00165">
    <property type="entry name" value="S4"/>
    <property type="match status" value="1"/>
</dbReference>
<dbReference type="GO" id="GO:0003723">
    <property type="term" value="F:RNA binding"/>
    <property type="evidence" value="ECO:0007669"/>
    <property type="project" value="UniProtKB-KW"/>
</dbReference>
<organism evidence="11 12">
    <name type="scientific">Sutterella parvirubra YIT 11816</name>
    <dbReference type="NCBI Taxonomy" id="762967"/>
    <lineage>
        <taxon>Bacteria</taxon>
        <taxon>Pseudomonadati</taxon>
        <taxon>Pseudomonadota</taxon>
        <taxon>Betaproteobacteria</taxon>
        <taxon>Burkholderiales</taxon>
        <taxon>Sutterellaceae</taxon>
        <taxon>Sutterella</taxon>
    </lineage>
</organism>
<evidence type="ECO:0000313" key="12">
    <source>
        <dbReference type="Proteomes" id="UP000004956"/>
    </source>
</evidence>
<dbReference type="PATRIC" id="fig|762967.3.peg.1922"/>
<dbReference type="GO" id="GO:0160141">
    <property type="term" value="F:23S rRNA pseudouridine(955/2504/2580) synthase activity"/>
    <property type="evidence" value="ECO:0007669"/>
    <property type="project" value="UniProtKB-EC"/>
</dbReference>
<dbReference type="PROSITE" id="PS01129">
    <property type="entry name" value="PSI_RLU"/>
    <property type="match status" value="1"/>
</dbReference>
<dbReference type="STRING" id="762967.HMPREF9440_02438"/>
<dbReference type="NCBIfam" id="TIGR00005">
    <property type="entry name" value="rluA_subfam"/>
    <property type="match status" value="1"/>
</dbReference>
<dbReference type="PANTHER" id="PTHR21600">
    <property type="entry name" value="MITOCHONDRIAL RNA PSEUDOURIDINE SYNTHASE"/>
    <property type="match status" value="1"/>
</dbReference>
<proteinExistence type="inferred from homology"/>
<evidence type="ECO:0000256" key="6">
    <source>
        <dbReference type="ARBA" id="ARBA00023235"/>
    </source>
</evidence>
<accession>H3KI36</accession>
<evidence type="ECO:0000256" key="5">
    <source>
        <dbReference type="ARBA" id="ARBA00022884"/>
    </source>
</evidence>
<dbReference type="InterPro" id="IPR006225">
    <property type="entry name" value="PsdUridine_synth_RluC/D"/>
</dbReference>
<dbReference type="InterPro" id="IPR006145">
    <property type="entry name" value="PsdUridine_synth_RsuA/RluA"/>
</dbReference>
<dbReference type="Pfam" id="PF01479">
    <property type="entry name" value="S4"/>
    <property type="match status" value="1"/>
</dbReference>
<dbReference type="Proteomes" id="UP000004956">
    <property type="component" value="Unassembled WGS sequence"/>
</dbReference>
<evidence type="ECO:0000313" key="11">
    <source>
        <dbReference type="EMBL" id="EHY30228.1"/>
    </source>
</evidence>
<comment type="function">
    <text evidence="2">Responsible for synthesis of pseudouridine from uracil at positions 955, 2504 and 2580 in 23S ribosomal RNA.</text>
</comment>
<dbReference type="InterPro" id="IPR006224">
    <property type="entry name" value="PsdUridine_synth_RluA-like_CS"/>
</dbReference>
<dbReference type="SMART" id="SM00363">
    <property type="entry name" value="S4"/>
    <property type="match status" value="1"/>
</dbReference>
<gene>
    <name evidence="11" type="ORF">HMPREF9440_02438</name>
</gene>
<evidence type="ECO:0000256" key="4">
    <source>
        <dbReference type="ARBA" id="ARBA00022552"/>
    </source>
</evidence>
<dbReference type="CDD" id="cd02869">
    <property type="entry name" value="PseudoU_synth_RluA_like"/>
    <property type="match status" value="1"/>
</dbReference>
<comment type="similarity">
    <text evidence="3 9">Belongs to the pseudouridine synthase RluA family.</text>
</comment>
<dbReference type="SUPFAM" id="SSF55120">
    <property type="entry name" value="Pseudouridine synthase"/>
    <property type="match status" value="1"/>
</dbReference>
<comment type="catalytic activity">
    <reaction evidence="9">
        <text>a uridine in RNA = a pseudouridine in RNA</text>
        <dbReference type="Rhea" id="RHEA:48348"/>
        <dbReference type="Rhea" id="RHEA-COMP:12068"/>
        <dbReference type="Rhea" id="RHEA-COMP:12069"/>
        <dbReference type="ChEBI" id="CHEBI:65314"/>
        <dbReference type="ChEBI" id="CHEBI:65315"/>
    </reaction>
</comment>
<comment type="catalytic activity">
    <reaction evidence="1">
        <text>uridine(955/2504/2580) in 23S rRNA = pseudouridine(955/2504/2580) in 23S rRNA</text>
        <dbReference type="Rhea" id="RHEA:42528"/>
        <dbReference type="Rhea" id="RHEA-COMP:10099"/>
        <dbReference type="Rhea" id="RHEA-COMP:10100"/>
        <dbReference type="ChEBI" id="CHEBI:65314"/>
        <dbReference type="ChEBI" id="CHEBI:65315"/>
        <dbReference type="EC" id="5.4.99.24"/>
    </reaction>
</comment>
<evidence type="ECO:0000256" key="7">
    <source>
        <dbReference type="PIRSR" id="PIRSR606225-1"/>
    </source>
</evidence>
<evidence type="ECO:0000256" key="3">
    <source>
        <dbReference type="ARBA" id="ARBA00010876"/>
    </source>
</evidence>
<protein>
    <recommendedName>
        <fullName evidence="9">Pseudouridine synthase</fullName>
        <ecNumber evidence="9">5.4.99.-</ecNumber>
    </recommendedName>
</protein>
<dbReference type="EMBL" id="AFBQ01000371">
    <property type="protein sequence ID" value="EHY30228.1"/>
    <property type="molecule type" value="Genomic_DNA"/>
</dbReference>
<evidence type="ECO:0000256" key="2">
    <source>
        <dbReference type="ARBA" id="ARBA00002876"/>
    </source>
</evidence>
<evidence type="ECO:0000256" key="8">
    <source>
        <dbReference type="PROSITE-ProRule" id="PRU00182"/>
    </source>
</evidence>
<dbReference type="HOGENOM" id="CLU_016902_1_1_4"/>
<dbReference type="OrthoDB" id="9785808at2"/>
<dbReference type="PANTHER" id="PTHR21600:SF92">
    <property type="entry name" value="RIBOSOMAL LARGE SUBUNIT PSEUDOURIDINE SYNTHASE C"/>
    <property type="match status" value="1"/>
</dbReference>
<comment type="caution">
    <text evidence="11">The sequence shown here is derived from an EMBL/GenBank/DDBJ whole genome shotgun (WGS) entry which is preliminary data.</text>
</comment>
<dbReference type="SUPFAM" id="SSF55174">
    <property type="entry name" value="Alpha-L RNA-binding motif"/>
    <property type="match status" value="1"/>
</dbReference>
<dbReference type="InterPro" id="IPR036986">
    <property type="entry name" value="S4_RNA-bd_sf"/>
</dbReference>
<dbReference type="InterPro" id="IPR050188">
    <property type="entry name" value="RluA_PseudoU_synthase"/>
</dbReference>